<evidence type="ECO:0000313" key="2">
    <source>
        <dbReference type="EMBL" id="TVT97075.1"/>
    </source>
</evidence>
<organism evidence="2 3">
    <name type="scientific">Eragrostis curvula</name>
    <name type="common">weeping love grass</name>
    <dbReference type="NCBI Taxonomy" id="38414"/>
    <lineage>
        <taxon>Eukaryota</taxon>
        <taxon>Viridiplantae</taxon>
        <taxon>Streptophyta</taxon>
        <taxon>Embryophyta</taxon>
        <taxon>Tracheophyta</taxon>
        <taxon>Spermatophyta</taxon>
        <taxon>Magnoliopsida</taxon>
        <taxon>Liliopsida</taxon>
        <taxon>Poales</taxon>
        <taxon>Poaceae</taxon>
        <taxon>PACMAD clade</taxon>
        <taxon>Chloridoideae</taxon>
        <taxon>Eragrostideae</taxon>
        <taxon>Eragrostidinae</taxon>
        <taxon>Eragrostis</taxon>
    </lineage>
</organism>
<comment type="caution">
    <text evidence="2">The sequence shown here is derived from an EMBL/GenBank/DDBJ whole genome shotgun (WGS) entry which is preliminary data.</text>
</comment>
<feature type="non-terminal residue" evidence="2">
    <location>
        <position position="1"/>
    </location>
</feature>
<dbReference type="Gramene" id="TVT97075">
    <property type="protein sequence ID" value="TVT97075"/>
    <property type="gene ID" value="EJB05_57714"/>
</dbReference>
<evidence type="ECO:0000313" key="3">
    <source>
        <dbReference type="Proteomes" id="UP000324897"/>
    </source>
</evidence>
<evidence type="ECO:0000259" key="1">
    <source>
        <dbReference type="PROSITE" id="PS50181"/>
    </source>
</evidence>
<dbReference type="Gene3D" id="1.20.1280.50">
    <property type="match status" value="1"/>
</dbReference>
<dbReference type="SMART" id="SM00256">
    <property type="entry name" value="FBOX"/>
    <property type="match status" value="1"/>
</dbReference>
<dbReference type="OrthoDB" id="1924677at2759"/>
<feature type="domain" description="F-box" evidence="1">
    <location>
        <begin position="40"/>
        <end position="88"/>
    </location>
</feature>
<dbReference type="EMBL" id="RWGY01001087">
    <property type="protein sequence ID" value="TVT97075.1"/>
    <property type="molecule type" value="Genomic_DNA"/>
</dbReference>
<sequence length="432" mass="48041">MGKPWALRRLLPCVFLPSGRKHKEENELLEPEEGHRHADDDVSVSLPDDIIFDVLSRLPVKSLHRFRCVCRAWRALISDADDPAFAAAFRNSRAAAAAPVVVAMFDKAWHLHCPGSTVQPPRDLELRVIDTADGSVLRVVKGVRSTYLAATPLDLAFVDHGMYGSSVIDPATGRVVATVAGLRADDYGDPGIDEFCRSFFGRAAPSGAYKVARLRGKELSTPETGWWRFEVATLRDNERDAISTWRQRPAPPVSVCWWLYSCTATVNGVVHFMHGDAPTGGASLPEHSDWNRVARFDLESEEWKATIDGPPMTGWCLVGQDETWDVALRELKGTLGVVETAGSCNHLRYANVWRLVDSAHQRSVWVKECTIEMGQQCCRFFKALEIFQDGRMLMVRAFGKDPCDLHEVYAMHVNSLRLPHHGDGHDGMGAVV</sequence>
<keyword evidence="3" id="KW-1185">Reference proteome</keyword>
<proteinExistence type="predicted"/>
<dbReference type="CDD" id="cd22157">
    <property type="entry name" value="F-box_AtFBW1-like"/>
    <property type="match status" value="1"/>
</dbReference>
<accession>A0A5J9SFL0</accession>
<dbReference type="PANTHER" id="PTHR31111">
    <property type="entry name" value="BNAA05G37150D PROTEIN-RELATED"/>
    <property type="match status" value="1"/>
</dbReference>
<dbReference type="SUPFAM" id="SSF81383">
    <property type="entry name" value="F-box domain"/>
    <property type="match status" value="1"/>
</dbReference>
<protein>
    <recommendedName>
        <fullName evidence="1">F-box domain-containing protein</fullName>
    </recommendedName>
</protein>
<dbReference type="InterPro" id="IPR001810">
    <property type="entry name" value="F-box_dom"/>
</dbReference>
<dbReference type="InterPro" id="IPR036047">
    <property type="entry name" value="F-box-like_dom_sf"/>
</dbReference>
<reference evidence="2 3" key="1">
    <citation type="journal article" date="2019" name="Sci. Rep.">
        <title>A high-quality genome of Eragrostis curvula grass provides insights into Poaceae evolution and supports new strategies to enhance forage quality.</title>
        <authorList>
            <person name="Carballo J."/>
            <person name="Santos B.A.C.M."/>
            <person name="Zappacosta D."/>
            <person name="Garbus I."/>
            <person name="Selva J.P."/>
            <person name="Gallo C.A."/>
            <person name="Diaz A."/>
            <person name="Albertini E."/>
            <person name="Caccamo M."/>
            <person name="Echenique V."/>
        </authorList>
    </citation>
    <scope>NUCLEOTIDE SEQUENCE [LARGE SCALE GENOMIC DNA]</scope>
    <source>
        <strain evidence="3">cv. Victoria</strain>
        <tissue evidence="2">Leaf</tissue>
    </source>
</reference>
<gene>
    <name evidence="2" type="ORF">EJB05_57714</name>
</gene>
<dbReference type="PANTHER" id="PTHR31111:SF136">
    <property type="entry name" value="F-BOX ASSOCIATED DOMAIN-CONTAINING PROTEIN"/>
    <property type="match status" value="1"/>
</dbReference>
<dbReference type="AlphaFoldDB" id="A0A5J9SFL0"/>
<name>A0A5J9SFL0_9POAL</name>
<dbReference type="Proteomes" id="UP000324897">
    <property type="component" value="Unassembled WGS sequence"/>
</dbReference>
<dbReference type="Pfam" id="PF00646">
    <property type="entry name" value="F-box"/>
    <property type="match status" value="1"/>
</dbReference>
<dbReference type="PROSITE" id="PS50181">
    <property type="entry name" value="FBOX"/>
    <property type="match status" value="1"/>
</dbReference>